<proteinExistence type="predicted"/>
<dbReference type="AlphaFoldDB" id="A0A161MGG6"/>
<evidence type="ECO:0000256" key="1">
    <source>
        <dbReference type="ARBA" id="ARBA00023157"/>
    </source>
</evidence>
<dbReference type="Gene3D" id="2.40.10.10">
    <property type="entry name" value="Trypsin-like serine proteases"/>
    <property type="match status" value="1"/>
</dbReference>
<dbReference type="SUPFAM" id="SSF50494">
    <property type="entry name" value="Trypsin-like serine proteases"/>
    <property type="match status" value="1"/>
</dbReference>
<name>A0A161MGG6_TRIIF</name>
<feature type="non-terminal residue" evidence="3">
    <location>
        <position position="1"/>
    </location>
</feature>
<dbReference type="GO" id="GO:0030141">
    <property type="term" value="C:secretory granule"/>
    <property type="evidence" value="ECO:0007669"/>
    <property type="project" value="TreeGrafter"/>
</dbReference>
<dbReference type="GO" id="GO:0004252">
    <property type="term" value="F:serine-type endopeptidase activity"/>
    <property type="evidence" value="ECO:0007669"/>
    <property type="project" value="InterPro"/>
</dbReference>
<dbReference type="Pfam" id="PF00089">
    <property type="entry name" value="Trypsin"/>
    <property type="match status" value="1"/>
</dbReference>
<dbReference type="InterPro" id="IPR001254">
    <property type="entry name" value="Trypsin_dom"/>
</dbReference>
<keyword evidence="1" id="KW-1015">Disulfide bond</keyword>
<protein>
    <submittedName>
        <fullName evidence="3">Trypsin v-b-like protein isoform x3</fullName>
    </submittedName>
</protein>
<evidence type="ECO:0000259" key="2">
    <source>
        <dbReference type="PROSITE" id="PS50240"/>
    </source>
</evidence>
<dbReference type="InterPro" id="IPR009003">
    <property type="entry name" value="Peptidase_S1_PA"/>
</dbReference>
<organism evidence="3">
    <name type="scientific">Triatoma infestans</name>
    <name type="common">Assassin bug</name>
    <dbReference type="NCBI Taxonomy" id="30076"/>
    <lineage>
        <taxon>Eukaryota</taxon>
        <taxon>Metazoa</taxon>
        <taxon>Ecdysozoa</taxon>
        <taxon>Arthropoda</taxon>
        <taxon>Hexapoda</taxon>
        <taxon>Insecta</taxon>
        <taxon>Pterygota</taxon>
        <taxon>Neoptera</taxon>
        <taxon>Paraneoptera</taxon>
        <taxon>Hemiptera</taxon>
        <taxon>Heteroptera</taxon>
        <taxon>Panheteroptera</taxon>
        <taxon>Cimicomorpha</taxon>
        <taxon>Reduviidae</taxon>
        <taxon>Triatominae</taxon>
        <taxon>Triatoma</taxon>
    </lineage>
</organism>
<reference evidence="3" key="2">
    <citation type="journal article" date="2017" name="J. Med. Entomol.">
        <title>Transcriptome Analysis of the Triatoma infestans (Hemiptera: Reduviidae) Integument.</title>
        <authorList>
            <person name="Calderon-Fernandez G.M."/>
            <person name="Moriconi D.E."/>
            <person name="Dulbecco A.B."/>
            <person name="Juarez M.P."/>
        </authorList>
    </citation>
    <scope>NUCLEOTIDE SEQUENCE</scope>
    <source>
        <strain evidence="3">Int1</strain>
        <tissue evidence="3">Integument</tissue>
    </source>
</reference>
<feature type="non-terminal residue" evidence="3">
    <location>
        <position position="163"/>
    </location>
</feature>
<dbReference type="GO" id="GO:0031638">
    <property type="term" value="P:zymogen activation"/>
    <property type="evidence" value="ECO:0007669"/>
    <property type="project" value="TreeGrafter"/>
</dbReference>
<dbReference type="PANTHER" id="PTHR24271">
    <property type="entry name" value="KALLIKREIN-RELATED"/>
    <property type="match status" value="1"/>
</dbReference>
<accession>A0A161MGG6</accession>
<reference evidence="3" key="1">
    <citation type="submission" date="2016-04" db="EMBL/GenBank/DDBJ databases">
        <authorList>
            <person name="Calderon-Fernandez G.M.Sr."/>
        </authorList>
    </citation>
    <scope>NUCLEOTIDE SEQUENCE</scope>
    <source>
        <strain evidence="3">Int1</strain>
        <tissue evidence="3">Integument</tissue>
    </source>
</reference>
<dbReference type="GO" id="GO:0003073">
    <property type="term" value="P:regulation of systemic arterial blood pressure"/>
    <property type="evidence" value="ECO:0007669"/>
    <property type="project" value="TreeGrafter"/>
</dbReference>
<evidence type="ECO:0000313" key="3">
    <source>
        <dbReference type="EMBL" id="JAR95927.1"/>
    </source>
</evidence>
<dbReference type="InterPro" id="IPR043504">
    <property type="entry name" value="Peptidase_S1_PA_chymotrypsin"/>
</dbReference>
<dbReference type="EMBL" id="GEMB01007502">
    <property type="protein sequence ID" value="JAR95927.1"/>
    <property type="molecule type" value="Transcribed_RNA"/>
</dbReference>
<sequence length="163" mass="18097">MPAHHDIALIKLASPAKLSQHVQILELDKEQWPMDLSRQCTVAGFGGNIYDDSKLRISEFKFTHGCACVKDLEIICTHILEDGADSPCYGDSGAAVVCDNKGVAVISTFIEEAYCTKVKPERPSFGCGVKDIFHLATYLQPHLQWINQVIQMDRAELYSKANI</sequence>
<dbReference type="PANTHER" id="PTHR24271:SF47">
    <property type="entry name" value="KALLIKREIN-1"/>
    <property type="match status" value="1"/>
</dbReference>
<dbReference type="PROSITE" id="PS50240">
    <property type="entry name" value="TRYPSIN_DOM"/>
    <property type="match status" value="1"/>
</dbReference>
<feature type="domain" description="Peptidase S1" evidence="2">
    <location>
        <begin position="1"/>
        <end position="151"/>
    </location>
</feature>